<dbReference type="RefSeq" id="WP_227180709.1">
    <property type="nucleotide sequence ID" value="NZ_JAJBZT010000005.1"/>
</dbReference>
<accession>A0ABS8D701</accession>
<feature type="transmembrane region" description="Helical" evidence="1">
    <location>
        <begin position="43"/>
        <end position="64"/>
    </location>
</feature>
<protein>
    <recommendedName>
        <fullName evidence="4">DUF4175 domain-containing protein</fullName>
    </recommendedName>
</protein>
<dbReference type="EMBL" id="JAJBZT010000005">
    <property type="protein sequence ID" value="MCB6183927.1"/>
    <property type="molecule type" value="Genomic_DNA"/>
</dbReference>
<feature type="transmembrane region" description="Helical" evidence="1">
    <location>
        <begin position="20"/>
        <end position="37"/>
    </location>
</feature>
<name>A0ABS8D701_9NEIS</name>
<organism evidence="2 3">
    <name type="scientific">Leeia speluncae</name>
    <dbReference type="NCBI Taxonomy" id="2884804"/>
    <lineage>
        <taxon>Bacteria</taxon>
        <taxon>Pseudomonadati</taxon>
        <taxon>Pseudomonadota</taxon>
        <taxon>Betaproteobacteria</taxon>
        <taxon>Neisseriales</taxon>
        <taxon>Leeiaceae</taxon>
        <taxon>Leeia</taxon>
    </lineage>
</organism>
<keyword evidence="1" id="KW-1133">Transmembrane helix</keyword>
<reference evidence="2" key="1">
    <citation type="submission" date="2021-10" db="EMBL/GenBank/DDBJ databases">
        <title>The complete genome sequence of Leeia sp. TBRC 13508.</title>
        <authorList>
            <person name="Charoenyingcharoen P."/>
            <person name="Yukphan P."/>
        </authorList>
    </citation>
    <scope>NUCLEOTIDE SEQUENCE</scope>
    <source>
        <strain evidence="2">TBRC 13508</strain>
    </source>
</reference>
<evidence type="ECO:0000256" key="1">
    <source>
        <dbReference type="SAM" id="Phobius"/>
    </source>
</evidence>
<sequence length="73" mass="8099">MRTVKHPTKGHQHHWGIWKWPVGIAAATTFTLVGALFEDDGWLDVGCAIVLGATVALGVWCWLIRPRINHSAK</sequence>
<keyword evidence="3" id="KW-1185">Reference proteome</keyword>
<evidence type="ECO:0008006" key="4">
    <source>
        <dbReference type="Google" id="ProtNLM"/>
    </source>
</evidence>
<keyword evidence="1" id="KW-0472">Membrane</keyword>
<keyword evidence="1" id="KW-0812">Transmembrane</keyword>
<comment type="caution">
    <text evidence="2">The sequence shown here is derived from an EMBL/GenBank/DDBJ whole genome shotgun (WGS) entry which is preliminary data.</text>
</comment>
<evidence type="ECO:0000313" key="2">
    <source>
        <dbReference type="EMBL" id="MCB6183927.1"/>
    </source>
</evidence>
<gene>
    <name evidence="2" type="ORF">LIN78_10265</name>
</gene>
<evidence type="ECO:0000313" key="3">
    <source>
        <dbReference type="Proteomes" id="UP001165395"/>
    </source>
</evidence>
<dbReference type="Proteomes" id="UP001165395">
    <property type="component" value="Unassembled WGS sequence"/>
</dbReference>
<proteinExistence type="predicted"/>